<dbReference type="Gene3D" id="3.40.710.10">
    <property type="entry name" value="DD-peptidase/beta-lactamase superfamily"/>
    <property type="match status" value="1"/>
</dbReference>
<sequence length="422" mass="46068">MIFRLRLLLLGLLTGGMLCAQPAATISKPGFERFTAIAQEYVDNHWIAGATMVVWQNGNPVYQAAVGFADLRSKTKLRTDHIFRIASQTKAITTTAVMILFDEGKILLDDPISRYIPAFAKSGVLEKFNERDTTFTIKPLTRAITIRDLLTHTSGVGYAQIGSEATTAIAKKMGIYAGIGVPSLSLKDQVDKMAALPLEHQPGEKFTYGLNIDILGRLVEIVSGLPLDQFFRQRIFDPLGMNDTWFYLPADKQGRLVALNGEDSTGKVIPLDPNAKFGSEIFDLDYPKAKGKLFAGGAGLVSTANDYAIFMQMILNGGIYKGKRILSNNAVQLMTHNQIGALNEGNNKFGLGFEITTEQGAARLGMSPGSLSWGGAFSSSYWIDPQRKIVAQLFINQFSNSHGEIHDKFKVQVNAAISSGGY</sequence>
<keyword evidence="1" id="KW-0732">Signal</keyword>
<reference evidence="3 4" key="1">
    <citation type="submission" date="2015-04" db="EMBL/GenBank/DDBJ databases">
        <title>Whole genome shotgun sequence of Flavihumibacter petaseus NBRC 106054.</title>
        <authorList>
            <person name="Miyazawa S."/>
            <person name="Hosoyama A."/>
            <person name="Hashimoto M."/>
            <person name="Noguchi M."/>
            <person name="Tsuchikane K."/>
            <person name="Ohji S."/>
            <person name="Yamazoe A."/>
            <person name="Ichikawa N."/>
            <person name="Kimura A."/>
            <person name="Fujita N."/>
        </authorList>
    </citation>
    <scope>NUCLEOTIDE SEQUENCE [LARGE SCALE GENOMIC DNA]</scope>
    <source>
        <strain evidence="3 4">NBRC 106054</strain>
    </source>
</reference>
<accession>A0A0E9MWD9</accession>
<feature type="chain" id="PRO_5002429545" description="Beta-lactamase-related domain-containing protein" evidence="1">
    <location>
        <begin position="21"/>
        <end position="422"/>
    </location>
</feature>
<keyword evidence="4" id="KW-1185">Reference proteome</keyword>
<feature type="signal peptide" evidence="1">
    <location>
        <begin position="1"/>
        <end position="20"/>
    </location>
</feature>
<dbReference type="Proteomes" id="UP000033121">
    <property type="component" value="Unassembled WGS sequence"/>
</dbReference>
<evidence type="ECO:0000313" key="3">
    <source>
        <dbReference type="EMBL" id="GAO41833.1"/>
    </source>
</evidence>
<dbReference type="PANTHER" id="PTHR43283:SF3">
    <property type="entry name" value="BETA-LACTAMASE FAMILY PROTEIN (AFU_ORTHOLOGUE AFUA_5G07500)"/>
    <property type="match status" value="1"/>
</dbReference>
<gene>
    <name evidence="3" type="ORF">FPE01S_01_08480</name>
</gene>
<dbReference type="PANTHER" id="PTHR43283">
    <property type="entry name" value="BETA-LACTAMASE-RELATED"/>
    <property type="match status" value="1"/>
</dbReference>
<dbReference type="InterPro" id="IPR001466">
    <property type="entry name" value="Beta-lactam-related"/>
</dbReference>
<organism evidence="3 4">
    <name type="scientific">Flavihumibacter petaseus NBRC 106054</name>
    <dbReference type="NCBI Taxonomy" id="1220578"/>
    <lineage>
        <taxon>Bacteria</taxon>
        <taxon>Pseudomonadati</taxon>
        <taxon>Bacteroidota</taxon>
        <taxon>Chitinophagia</taxon>
        <taxon>Chitinophagales</taxon>
        <taxon>Chitinophagaceae</taxon>
        <taxon>Flavihumibacter</taxon>
    </lineage>
</organism>
<evidence type="ECO:0000259" key="2">
    <source>
        <dbReference type="Pfam" id="PF00144"/>
    </source>
</evidence>
<evidence type="ECO:0000313" key="4">
    <source>
        <dbReference type="Proteomes" id="UP000033121"/>
    </source>
</evidence>
<dbReference type="STRING" id="1220578.FPE01S_01_08480"/>
<name>A0A0E9MWD9_9BACT</name>
<dbReference type="Pfam" id="PF00144">
    <property type="entry name" value="Beta-lactamase"/>
    <property type="match status" value="1"/>
</dbReference>
<dbReference type="AlphaFoldDB" id="A0A0E9MWD9"/>
<protein>
    <recommendedName>
        <fullName evidence="2">Beta-lactamase-related domain-containing protein</fullName>
    </recommendedName>
</protein>
<dbReference type="OrthoDB" id="1522765at2"/>
<dbReference type="EMBL" id="BBWV01000001">
    <property type="protein sequence ID" value="GAO41833.1"/>
    <property type="molecule type" value="Genomic_DNA"/>
</dbReference>
<dbReference type="RefSeq" id="WP_046367627.1">
    <property type="nucleotide sequence ID" value="NZ_BBWV01000001.1"/>
</dbReference>
<dbReference type="SUPFAM" id="SSF56601">
    <property type="entry name" value="beta-lactamase/transpeptidase-like"/>
    <property type="match status" value="1"/>
</dbReference>
<proteinExistence type="predicted"/>
<dbReference type="InterPro" id="IPR050789">
    <property type="entry name" value="Diverse_Enzym_Activities"/>
</dbReference>
<comment type="caution">
    <text evidence="3">The sequence shown here is derived from an EMBL/GenBank/DDBJ whole genome shotgun (WGS) entry which is preliminary data.</text>
</comment>
<evidence type="ECO:0000256" key="1">
    <source>
        <dbReference type="SAM" id="SignalP"/>
    </source>
</evidence>
<dbReference type="InterPro" id="IPR012338">
    <property type="entry name" value="Beta-lactam/transpept-like"/>
</dbReference>
<feature type="domain" description="Beta-lactamase-related" evidence="2">
    <location>
        <begin position="35"/>
        <end position="405"/>
    </location>
</feature>